<dbReference type="PROSITE" id="PS00061">
    <property type="entry name" value="ADH_SHORT"/>
    <property type="match status" value="1"/>
</dbReference>
<evidence type="ECO:0000256" key="4">
    <source>
        <dbReference type="RuleBase" id="RU000363"/>
    </source>
</evidence>
<dbReference type="EMBL" id="ML732373">
    <property type="protein sequence ID" value="KAB8068784.1"/>
    <property type="molecule type" value="Genomic_DNA"/>
</dbReference>
<dbReference type="Pfam" id="PF00106">
    <property type="entry name" value="adh_short"/>
    <property type="match status" value="1"/>
</dbReference>
<proteinExistence type="inferred from homology"/>
<evidence type="ECO:0000313" key="6">
    <source>
        <dbReference type="Proteomes" id="UP000326565"/>
    </source>
</evidence>
<sequence>MWSGKLTETLTIHCFDRLSSPQSDFVKSRKATRGSLYYHHVDVRLSEELNQTVEGIMSQHGQIDGLVAAAGIQQIKEAVNYTCKDVIEMLDVNYTGVLMSINAVARSMIDSKREGSIVLVASMSGLIANKGLKSPVYNSSKAAVIQLSRNLAMEWGRHNIRVNTLCPGQYYNAYGSGEFLGSAWFERNMGKREYARPVGIA</sequence>
<keyword evidence="3" id="KW-0560">Oxidoreductase</keyword>
<dbReference type="Proteomes" id="UP000326565">
    <property type="component" value="Unassembled WGS sequence"/>
</dbReference>
<dbReference type="OrthoDB" id="1669814at2759"/>
<dbReference type="InterPro" id="IPR036291">
    <property type="entry name" value="NAD(P)-bd_dom_sf"/>
</dbReference>
<accession>A0A5N5WNB1</accession>
<gene>
    <name evidence="5" type="ORF">BDV29DRAFT_183921</name>
</gene>
<evidence type="ECO:0000256" key="3">
    <source>
        <dbReference type="ARBA" id="ARBA00023002"/>
    </source>
</evidence>
<dbReference type="PANTHER" id="PTHR43008">
    <property type="entry name" value="BENZIL REDUCTASE"/>
    <property type="match status" value="1"/>
</dbReference>
<dbReference type="PANTHER" id="PTHR43008:SF10">
    <property type="entry name" value="CHAIN DEHYDROGENASE_OXIDOREDUCTASE, PUTATIVE (AFU_ORTHOLOGUE AFUA_2G15740)-RELATED"/>
    <property type="match status" value="1"/>
</dbReference>
<name>A0A5N5WNB1_9EURO</name>
<organism evidence="5 6">
    <name type="scientific">Aspergillus leporis</name>
    <dbReference type="NCBI Taxonomy" id="41062"/>
    <lineage>
        <taxon>Eukaryota</taxon>
        <taxon>Fungi</taxon>
        <taxon>Dikarya</taxon>
        <taxon>Ascomycota</taxon>
        <taxon>Pezizomycotina</taxon>
        <taxon>Eurotiomycetes</taxon>
        <taxon>Eurotiomycetidae</taxon>
        <taxon>Eurotiales</taxon>
        <taxon>Aspergillaceae</taxon>
        <taxon>Aspergillus</taxon>
        <taxon>Aspergillus subgen. Circumdati</taxon>
    </lineage>
</organism>
<dbReference type="GO" id="GO:0044550">
    <property type="term" value="P:secondary metabolite biosynthetic process"/>
    <property type="evidence" value="ECO:0007669"/>
    <property type="project" value="UniProtKB-ARBA"/>
</dbReference>
<dbReference type="CDD" id="cd05233">
    <property type="entry name" value="SDR_c"/>
    <property type="match status" value="1"/>
</dbReference>
<dbReference type="InterPro" id="IPR020904">
    <property type="entry name" value="Sc_DH/Rdtase_CS"/>
</dbReference>
<reference evidence="5 6" key="1">
    <citation type="submission" date="2019-04" db="EMBL/GenBank/DDBJ databases">
        <title>Friends and foes A comparative genomics study of 23 Aspergillus species from section Flavi.</title>
        <authorList>
            <consortium name="DOE Joint Genome Institute"/>
            <person name="Kjaerbolling I."/>
            <person name="Vesth T."/>
            <person name="Frisvad J.C."/>
            <person name="Nybo J.L."/>
            <person name="Theobald S."/>
            <person name="Kildgaard S."/>
            <person name="Isbrandt T."/>
            <person name="Kuo A."/>
            <person name="Sato A."/>
            <person name="Lyhne E.K."/>
            <person name="Kogle M.E."/>
            <person name="Wiebenga A."/>
            <person name="Kun R.S."/>
            <person name="Lubbers R.J."/>
            <person name="Makela M.R."/>
            <person name="Barry K."/>
            <person name="Chovatia M."/>
            <person name="Clum A."/>
            <person name="Daum C."/>
            <person name="Haridas S."/>
            <person name="He G."/>
            <person name="LaButti K."/>
            <person name="Lipzen A."/>
            <person name="Mondo S."/>
            <person name="Riley R."/>
            <person name="Salamov A."/>
            <person name="Simmons B.A."/>
            <person name="Magnuson J.K."/>
            <person name="Henrissat B."/>
            <person name="Mortensen U.H."/>
            <person name="Larsen T.O."/>
            <person name="Devries R.P."/>
            <person name="Grigoriev I.V."/>
            <person name="Machida M."/>
            <person name="Baker S.E."/>
            <person name="Andersen M.R."/>
        </authorList>
    </citation>
    <scope>NUCLEOTIDE SEQUENCE [LARGE SCALE GENOMIC DNA]</scope>
    <source>
        <strain evidence="5 6">CBS 151.66</strain>
    </source>
</reference>
<dbReference type="Gene3D" id="3.40.50.720">
    <property type="entry name" value="NAD(P)-binding Rossmann-like Domain"/>
    <property type="match status" value="1"/>
</dbReference>
<dbReference type="GO" id="GO:0050664">
    <property type="term" value="F:oxidoreductase activity, acting on NAD(P)H, oxygen as acceptor"/>
    <property type="evidence" value="ECO:0007669"/>
    <property type="project" value="TreeGrafter"/>
</dbReference>
<protein>
    <recommendedName>
        <fullName evidence="7">NAD(P)-binding protein</fullName>
    </recommendedName>
</protein>
<dbReference type="PRINTS" id="PR00081">
    <property type="entry name" value="GDHRDH"/>
</dbReference>
<dbReference type="InterPro" id="IPR002347">
    <property type="entry name" value="SDR_fam"/>
</dbReference>
<evidence type="ECO:0008006" key="7">
    <source>
        <dbReference type="Google" id="ProtNLM"/>
    </source>
</evidence>
<dbReference type="PRINTS" id="PR00080">
    <property type="entry name" value="SDRFAMILY"/>
</dbReference>
<keyword evidence="6" id="KW-1185">Reference proteome</keyword>
<dbReference type="GO" id="GO:0016616">
    <property type="term" value="F:oxidoreductase activity, acting on the CH-OH group of donors, NAD or NADP as acceptor"/>
    <property type="evidence" value="ECO:0007669"/>
    <property type="project" value="UniProtKB-ARBA"/>
</dbReference>
<keyword evidence="2" id="KW-0521">NADP</keyword>
<evidence type="ECO:0000256" key="1">
    <source>
        <dbReference type="ARBA" id="ARBA00006484"/>
    </source>
</evidence>
<comment type="similarity">
    <text evidence="1 4">Belongs to the short-chain dehydrogenases/reductases (SDR) family.</text>
</comment>
<evidence type="ECO:0000313" key="5">
    <source>
        <dbReference type="EMBL" id="KAB8068784.1"/>
    </source>
</evidence>
<dbReference type="AlphaFoldDB" id="A0A5N5WNB1"/>
<evidence type="ECO:0000256" key="2">
    <source>
        <dbReference type="ARBA" id="ARBA00022857"/>
    </source>
</evidence>
<dbReference type="SUPFAM" id="SSF51735">
    <property type="entry name" value="NAD(P)-binding Rossmann-fold domains"/>
    <property type="match status" value="1"/>
</dbReference>